<organism evidence="3 4">
    <name type="scientific">Mytilus coruscus</name>
    <name type="common">Sea mussel</name>
    <dbReference type="NCBI Taxonomy" id="42192"/>
    <lineage>
        <taxon>Eukaryota</taxon>
        <taxon>Metazoa</taxon>
        <taxon>Spiralia</taxon>
        <taxon>Lophotrochozoa</taxon>
        <taxon>Mollusca</taxon>
        <taxon>Bivalvia</taxon>
        <taxon>Autobranchia</taxon>
        <taxon>Pteriomorphia</taxon>
        <taxon>Mytilida</taxon>
        <taxon>Mytiloidea</taxon>
        <taxon>Mytilidae</taxon>
        <taxon>Mytilinae</taxon>
        <taxon>Mytilus</taxon>
    </lineage>
</organism>
<evidence type="ECO:0000256" key="1">
    <source>
        <dbReference type="SAM" id="Coils"/>
    </source>
</evidence>
<dbReference type="EMBL" id="CACVKT020009046">
    <property type="protein sequence ID" value="CAC5419611.1"/>
    <property type="molecule type" value="Genomic_DNA"/>
</dbReference>
<keyword evidence="4" id="KW-1185">Reference proteome</keyword>
<feature type="region of interest" description="Disordered" evidence="2">
    <location>
        <begin position="15"/>
        <end position="37"/>
    </location>
</feature>
<evidence type="ECO:0000256" key="2">
    <source>
        <dbReference type="SAM" id="MobiDB-lite"/>
    </source>
</evidence>
<evidence type="ECO:0000313" key="4">
    <source>
        <dbReference type="Proteomes" id="UP000507470"/>
    </source>
</evidence>
<name>A0A6J8EKK2_MYTCO</name>
<reference evidence="3 4" key="1">
    <citation type="submission" date="2020-06" db="EMBL/GenBank/DDBJ databases">
        <authorList>
            <person name="Li R."/>
            <person name="Bekaert M."/>
        </authorList>
    </citation>
    <scope>NUCLEOTIDE SEQUENCE [LARGE SCALE GENOMIC DNA]</scope>
    <source>
        <strain evidence="4">wild</strain>
    </source>
</reference>
<keyword evidence="1" id="KW-0175">Coiled coil</keyword>
<dbReference type="AlphaFoldDB" id="A0A6J8EKK2"/>
<dbReference type="OrthoDB" id="10046327at2759"/>
<sequence>MLYFYSVTKKVGIDDGESSNKGINEENKTNYSETVSDDAVVNDQSKDNEDNDNAAYPVETCLQPIDLGQEILDTDGKVFTLAPGENQIPKSIFKEEGIDAMGFPHLHPGGKFGYSMDRHLYLPHRSADIKPQQFLKYEDFVKIGVLQNGSKVLDIINSNRERYETDAEELEKAWEDLQQGNIHQDAWAQIAPEAEAER</sequence>
<proteinExistence type="predicted"/>
<dbReference type="Proteomes" id="UP000507470">
    <property type="component" value="Unassembled WGS sequence"/>
</dbReference>
<protein>
    <submittedName>
        <fullName evidence="3">Uncharacterized protein</fullName>
    </submittedName>
</protein>
<evidence type="ECO:0000313" key="3">
    <source>
        <dbReference type="EMBL" id="CAC5419611.1"/>
    </source>
</evidence>
<feature type="coiled-coil region" evidence="1">
    <location>
        <begin position="153"/>
        <end position="180"/>
    </location>
</feature>
<gene>
    <name evidence="3" type="ORF">MCOR_51927</name>
</gene>
<accession>A0A6J8EKK2</accession>